<proteinExistence type="predicted"/>
<feature type="region of interest" description="Disordered" evidence="1">
    <location>
        <begin position="57"/>
        <end position="101"/>
    </location>
</feature>
<accession>A0ABS3S541</accession>
<dbReference type="Pfam" id="PF13546">
    <property type="entry name" value="DDE_5"/>
    <property type="match status" value="1"/>
</dbReference>
<keyword evidence="4" id="KW-1185">Reference proteome</keyword>
<name>A0ABS3S541_9ACTN</name>
<evidence type="ECO:0000259" key="2">
    <source>
        <dbReference type="Pfam" id="PF13546"/>
    </source>
</evidence>
<reference evidence="3 4" key="1">
    <citation type="submission" date="2021-03" db="EMBL/GenBank/DDBJ databases">
        <title>Actinomadura violae sp. nov., isolated from lichen in Thailand.</title>
        <authorList>
            <person name="Kanchanasin P."/>
            <person name="Saeng-In P."/>
            <person name="Phongsopitanun W."/>
            <person name="Yuki M."/>
            <person name="Kudo T."/>
            <person name="Ohkuma M."/>
            <person name="Tanasupawat S."/>
        </authorList>
    </citation>
    <scope>NUCLEOTIDE SEQUENCE [LARGE SCALE GENOMIC DNA]</scope>
    <source>
        <strain evidence="3 4">LCR2-06</strain>
    </source>
</reference>
<organism evidence="3 4">
    <name type="scientific">Actinomadura violacea</name>
    <dbReference type="NCBI Taxonomy" id="2819934"/>
    <lineage>
        <taxon>Bacteria</taxon>
        <taxon>Bacillati</taxon>
        <taxon>Actinomycetota</taxon>
        <taxon>Actinomycetes</taxon>
        <taxon>Streptosporangiales</taxon>
        <taxon>Thermomonosporaceae</taxon>
        <taxon>Actinomadura</taxon>
    </lineage>
</organism>
<comment type="caution">
    <text evidence="3">The sequence shown here is derived from an EMBL/GenBank/DDBJ whole genome shotgun (WGS) entry which is preliminary data.</text>
</comment>
<dbReference type="InterPro" id="IPR038721">
    <property type="entry name" value="IS701-like_DDE_dom"/>
</dbReference>
<evidence type="ECO:0000313" key="3">
    <source>
        <dbReference type="EMBL" id="MBO2464134.1"/>
    </source>
</evidence>
<sequence length="101" mass="10767">MTCAASFVEHLHHQDAVLVVDKTGGLKKGTHTVGVQRPYTGTAGRIENSQVAVYLATPPRSGTPLRHAAQARRSGTPLRHAAQARRSGTPLRHAAQARRSG</sequence>
<feature type="domain" description="Transposase IS701-like DDE" evidence="2">
    <location>
        <begin position="8"/>
        <end position="60"/>
    </location>
</feature>
<dbReference type="Proteomes" id="UP000680206">
    <property type="component" value="Unassembled WGS sequence"/>
</dbReference>
<dbReference type="EMBL" id="JAGEPF010000033">
    <property type="protein sequence ID" value="MBO2464134.1"/>
    <property type="molecule type" value="Genomic_DNA"/>
</dbReference>
<gene>
    <name evidence="3" type="ORF">J4709_41845</name>
</gene>
<feature type="non-terminal residue" evidence="3">
    <location>
        <position position="101"/>
    </location>
</feature>
<evidence type="ECO:0000313" key="4">
    <source>
        <dbReference type="Proteomes" id="UP000680206"/>
    </source>
</evidence>
<evidence type="ECO:0000256" key="1">
    <source>
        <dbReference type="SAM" id="MobiDB-lite"/>
    </source>
</evidence>
<protein>
    <submittedName>
        <fullName evidence="3">Transposase</fullName>
    </submittedName>
</protein>